<accession>A0A5C6D683</accession>
<reference evidence="3 4" key="1">
    <citation type="submission" date="2019-02" db="EMBL/GenBank/DDBJ databases">
        <title>Deep-cultivation of Planctomycetes and their phenomic and genomic characterization uncovers novel biology.</title>
        <authorList>
            <person name="Wiegand S."/>
            <person name="Jogler M."/>
            <person name="Boedeker C."/>
            <person name="Pinto D."/>
            <person name="Vollmers J."/>
            <person name="Rivas-Marin E."/>
            <person name="Kohn T."/>
            <person name="Peeters S.H."/>
            <person name="Heuer A."/>
            <person name="Rast P."/>
            <person name="Oberbeckmann S."/>
            <person name="Bunk B."/>
            <person name="Jeske O."/>
            <person name="Meyerdierks A."/>
            <person name="Storesund J.E."/>
            <person name="Kallscheuer N."/>
            <person name="Luecker S."/>
            <person name="Lage O.M."/>
            <person name="Pohl T."/>
            <person name="Merkel B.J."/>
            <person name="Hornburger P."/>
            <person name="Mueller R.-W."/>
            <person name="Bruemmer F."/>
            <person name="Labrenz M."/>
            <person name="Spormann A.M."/>
            <person name="Op Den Camp H."/>
            <person name="Overmann J."/>
            <person name="Amann R."/>
            <person name="Jetten M.S.M."/>
            <person name="Mascher T."/>
            <person name="Medema M.H."/>
            <person name="Devos D.P."/>
            <person name="Kaster A.-K."/>
            <person name="Ovreas L."/>
            <person name="Rohde M."/>
            <person name="Galperin M.Y."/>
            <person name="Jogler C."/>
        </authorList>
    </citation>
    <scope>NUCLEOTIDE SEQUENCE [LARGE SCALE GENOMIC DNA]</scope>
    <source>
        <strain evidence="3 4">Poly41</strain>
    </source>
</reference>
<proteinExistence type="predicted"/>
<comment type="caution">
    <text evidence="3">The sequence shown here is derived from an EMBL/GenBank/DDBJ whole genome shotgun (WGS) entry which is preliminary data.</text>
</comment>
<evidence type="ECO:0000313" key="3">
    <source>
        <dbReference type="EMBL" id="TWU31217.1"/>
    </source>
</evidence>
<feature type="domain" description="VOC" evidence="2">
    <location>
        <begin position="33"/>
        <end position="152"/>
    </location>
</feature>
<dbReference type="InterPro" id="IPR037523">
    <property type="entry name" value="VOC_core"/>
</dbReference>
<sequence length="298" mass="33943" precursor="true">MRMKSLAVASILTAILPNLLFAQHLKEELSPARFEHVRINVADKEATAKWYVDNVGLEIIATNDSDVVFVADKDHNFMIELCSIPGLKNTYFDVDLNSYHLAFEGHKTIEAVAEKMLKNGAEQVGDIYRNQVGDFVLNLRDPNGFAAQLIHRVDAFFPKPVKSTIRFEHFAFNTEDQKISALWFVQFMDLTIPWSKDIDVAQNDFRNYRVPYIGDVDNRMSLELYTKDIDCALNNMPHEVVHVAFTTLEPQRLAKRMVHGGGKQVGEARVEANGDVVVDLYDPRGVPIRLIKRKNRIL</sequence>
<dbReference type="AlphaFoldDB" id="A0A5C6D683"/>
<keyword evidence="1" id="KW-0732">Signal</keyword>
<organism evidence="3 4">
    <name type="scientific">Novipirellula artificiosorum</name>
    <dbReference type="NCBI Taxonomy" id="2528016"/>
    <lineage>
        <taxon>Bacteria</taxon>
        <taxon>Pseudomonadati</taxon>
        <taxon>Planctomycetota</taxon>
        <taxon>Planctomycetia</taxon>
        <taxon>Pirellulales</taxon>
        <taxon>Pirellulaceae</taxon>
        <taxon>Novipirellula</taxon>
    </lineage>
</organism>
<evidence type="ECO:0000313" key="4">
    <source>
        <dbReference type="Proteomes" id="UP000319143"/>
    </source>
</evidence>
<evidence type="ECO:0000256" key="1">
    <source>
        <dbReference type="SAM" id="SignalP"/>
    </source>
</evidence>
<evidence type="ECO:0000259" key="2">
    <source>
        <dbReference type="PROSITE" id="PS51819"/>
    </source>
</evidence>
<dbReference type="Gene3D" id="3.10.180.10">
    <property type="entry name" value="2,3-Dihydroxybiphenyl 1,2-Dioxygenase, domain 1"/>
    <property type="match status" value="2"/>
</dbReference>
<protein>
    <submittedName>
        <fullName evidence="3">Glyoxalase-like domain protein</fullName>
    </submittedName>
</protein>
<feature type="chain" id="PRO_5022991247" evidence="1">
    <location>
        <begin position="23"/>
        <end position="298"/>
    </location>
</feature>
<dbReference type="CDD" id="cd06587">
    <property type="entry name" value="VOC"/>
    <property type="match status" value="1"/>
</dbReference>
<dbReference type="PROSITE" id="PS51819">
    <property type="entry name" value="VOC"/>
    <property type="match status" value="2"/>
</dbReference>
<dbReference type="InterPro" id="IPR004360">
    <property type="entry name" value="Glyas_Fos-R_dOase_dom"/>
</dbReference>
<dbReference type="OrthoDB" id="1177764at2"/>
<dbReference type="Proteomes" id="UP000319143">
    <property type="component" value="Unassembled WGS sequence"/>
</dbReference>
<feature type="signal peptide" evidence="1">
    <location>
        <begin position="1"/>
        <end position="22"/>
    </location>
</feature>
<gene>
    <name evidence="3" type="ORF">Poly41_64080</name>
</gene>
<dbReference type="EMBL" id="SJPV01000018">
    <property type="protein sequence ID" value="TWU31217.1"/>
    <property type="molecule type" value="Genomic_DNA"/>
</dbReference>
<dbReference type="RefSeq" id="WP_146531089.1">
    <property type="nucleotide sequence ID" value="NZ_SJPV01000018.1"/>
</dbReference>
<name>A0A5C6D683_9BACT</name>
<dbReference type="Pfam" id="PF00903">
    <property type="entry name" value="Glyoxalase"/>
    <property type="match status" value="1"/>
</dbReference>
<dbReference type="SUPFAM" id="SSF54593">
    <property type="entry name" value="Glyoxalase/Bleomycin resistance protein/Dihydroxybiphenyl dioxygenase"/>
    <property type="match status" value="2"/>
</dbReference>
<feature type="domain" description="VOC" evidence="2">
    <location>
        <begin position="166"/>
        <end position="293"/>
    </location>
</feature>
<keyword evidence="4" id="KW-1185">Reference proteome</keyword>
<dbReference type="InterPro" id="IPR029068">
    <property type="entry name" value="Glyas_Bleomycin-R_OHBP_Dase"/>
</dbReference>